<evidence type="ECO:0000313" key="6">
    <source>
        <dbReference type="Proteomes" id="UP000663829"/>
    </source>
</evidence>
<dbReference type="Proteomes" id="UP000682733">
    <property type="component" value="Unassembled WGS sequence"/>
</dbReference>
<dbReference type="EMBL" id="CAJNOK010009202">
    <property type="protein sequence ID" value="CAF1083591.1"/>
    <property type="molecule type" value="Genomic_DNA"/>
</dbReference>
<reference evidence="2" key="1">
    <citation type="submission" date="2021-02" db="EMBL/GenBank/DDBJ databases">
        <authorList>
            <person name="Nowell W R."/>
        </authorList>
    </citation>
    <scope>NUCLEOTIDE SEQUENCE</scope>
</reference>
<organism evidence="2 6">
    <name type="scientific">Didymodactylos carnosus</name>
    <dbReference type="NCBI Taxonomy" id="1234261"/>
    <lineage>
        <taxon>Eukaryota</taxon>
        <taxon>Metazoa</taxon>
        <taxon>Spiralia</taxon>
        <taxon>Gnathifera</taxon>
        <taxon>Rotifera</taxon>
        <taxon>Eurotatoria</taxon>
        <taxon>Bdelloidea</taxon>
        <taxon>Philodinida</taxon>
        <taxon>Philodinidae</taxon>
        <taxon>Didymodactylos</taxon>
    </lineage>
</organism>
<comment type="caution">
    <text evidence="2">The sequence shown here is derived from an EMBL/GenBank/DDBJ whole genome shotgun (WGS) entry which is preliminary data.</text>
</comment>
<dbReference type="AlphaFoldDB" id="A0A814C198"/>
<sequence>MLTYPKQINLTVIRKSDGKTMRLHVPEYVTVHYLKTQLKQSFHSNNDKFHLYYKGKHIRSRHLLKYYGISNEANNIQIILK</sequence>
<dbReference type="EMBL" id="CAJOBC010002085">
    <property type="protein sequence ID" value="CAF3714662.1"/>
    <property type="molecule type" value="Genomic_DNA"/>
</dbReference>
<dbReference type="Gene3D" id="3.10.20.90">
    <property type="entry name" value="Phosphatidylinositol 3-kinase Catalytic Subunit, Chain A, domain 1"/>
    <property type="match status" value="1"/>
</dbReference>
<keyword evidence="6" id="KW-1185">Reference proteome</keyword>
<dbReference type="OrthoDB" id="10009915at2759"/>
<dbReference type="InterPro" id="IPR000626">
    <property type="entry name" value="Ubiquitin-like_dom"/>
</dbReference>
<proteinExistence type="predicted"/>
<name>A0A814C198_9BILA</name>
<evidence type="ECO:0000313" key="3">
    <source>
        <dbReference type="EMBL" id="CAF1083591.1"/>
    </source>
</evidence>
<dbReference type="Proteomes" id="UP000677228">
    <property type="component" value="Unassembled WGS sequence"/>
</dbReference>
<dbReference type="PROSITE" id="PS50053">
    <property type="entry name" value="UBIQUITIN_2"/>
    <property type="match status" value="1"/>
</dbReference>
<dbReference type="Proteomes" id="UP000663829">
    <property type="component" value="Unassembled WGS sequence"/>
</dbReference>
<dbReference type="Proteomes" id="UP000681722">
    <property type="component" value="Unassembled WGS sequence"/>
</dbReference>
<dbReference type="Pfam" id="PF00240">
    <property type="entry name" value="ubiquitin"/>
    <property type="match status" value="1"/>
</dbReference>
<evidence type="ECO:0000313" key="4">
    <source>
        <dbReference type="EMBL" id="CAF3714662.1"/>
    </source>
</evidence>
<accession>A0A814C198</accession>
<evidence type="ECO:0000259" key="1">
    <source>
        <dbReference type="PROSITE" id="PS50053"/>
    </source>
</evidence>
<dbReference type="EMBL" id="CAJOBA010009218">
    <property type="protein sequence ID" value="CAF3846212.1"/>
    <property type="molecule type" value="Genomic_DNA"/>
</dbReference>
<dbReference type="InterPro" id="IPR029071">
    <property type="entry name" value="Ubiquitin-like_domsf"/>
</dbReference>
<gene>
    <name evidence="2" type="ORF">GPM918_LOCUS10536</name>
    <name evidence="3" type="ORF">OVA965_LOCUS18482</name>
    <name evidence="4" type="ORF">SRO942_LOCUS10537</name>
    <name evidence="5" type="ORF">TMI583_LOCUS18492</name>
</gene>
<evidence type="ECO:0000313" key="5">
    <source>
        <dbReference type="EMBL" id="CAF3846212.1"/>
    </source>
</evidence>
<feature type="domain" description="Ubiquitin-like" evidence="1">
    <location>
        <begin position="8"/>
        <end position="72"/>
    </location>
</feature>
<evidence type="ECO:0000313" key="2">
    <source>
        <dbReference type="EMBL" id="CAF0937749.1"/>
    </source>
</evidence>
<dbReference type="CDD" id="cd17039">
    <property type="entry name" value="Ubl_ubiquitin_like"/>
    <property type="match status" value="1"/>
</dbReference>
<dbReference type="SUPFAM" id="SSF54236">
    <property type="entry name" value="Ubiquitin-like"/>
    <property type="match status" value="1"/>
</dbReference>
<protein>
    <recommendedName>
        <fullName evidence="1">Ubiquitin-like domain-containing protein</fullName>
    </recommendedName>
</protein>
<dbReference type="EMBL" id="CAJNOQ010002085">
    <property type="protein sequence ID" value="CAF0937749.1"/>
    <property type="molecule type" value="Genomic_DNA"/>
</dbReference>